<evidence type="ECO:0000313" key="2">
    <source>
        <dbReference type="Proteomes" id="UP000019812"/>
    </source>
</evidence>
<name>A0A084Y2N3_9PROT</name>
<dbReference type="Proteomes" id="UP000019812">
    <property type="component" value="Unassembled WGS sequence"/>
</dbReference>
<evidence type="ECO:0000313" key="1">
    <source>
        <dbReference type="EMBL" id="KFB68977.1"/>
    </source>
</evidence>
<protein>
    <submittedName>
        <fullName evidence="1">Uncharacterized protein</fullName>
    </submittedName>
</protein>
<dbReference type="STRING" id="1457154.CAPSK01_001166"/>
<dbReference type="AlphaFoldDB" id="A0A084Y2N3"/>
<organism evidence="1 2">
    <name type="scientific">Candidatus Accumulibacter vicinus</name>
    <dbReference type="NCBI Taxonomy" id="2954382"/>
    <lineage>
        <taxon>Bacteria</taxon>
        <taxon>Pseudomonadati</taxon>
        <taxon>Pseudomonadota</taxon>
        <taxon>Betaproteobacteria</taxon>
        <taxon>Candidatus Accumulibacter</taxon>
    </lineage>
</organism>
<dbReference type="EMBL" id="JDSS02000018">
    <property type="protein sequence ID" value="KFB68977.1"/>
    <property type="molecule type" value="Genomic_DNA"/>
</dbReference>
<proteinExistence type="predicted"/>
<accession>A0A084Y2N3</accession>
<gene>
    <name evidence="1" type="ORF">CAPSK01_001166</name>
</gene>
<comment type="caution">
    <text evidence="1">The sequence shown here is derived from an EMBL/GenBank/DDBJ whole genome shotgun (WGS) entry which is preliminary data.</text>
</comment>
<reference evidence="1 2" key="1">
    <citation type="submission" date="2014-07" db="EMBL/GenBank/DDBJ databases">
        <title>Expanding our view of genomic diversity in Candidatus Accumulibacter clades.</title>
        <authorList>
            <person name="Skennerton C.T."/>
            <person name="Barr J.J."/>
            <person name="Slater F.R."/>
            <person name="Bond P.L."/>
            <person name="Tyson G.W."/>
        </authorList>
    </citation>
    <scope>NUCLEOTIDE SEQUENCE [LARGE SCALE GENOMIC DNA]</scope>
    <source>
        <strain evidence="2">SK-01</strain>
    </source>
</reference>
<sequence length="58" mass="6808">MKFPFCHLDRIHSTNIRNSEIQEFGVCGAIRFIRIDPAQMRVLLTEPFLLQLESLCRC</sequence>